<evidence type="ECO:0000259" key="27">
    <source>
        <dbReference type="PROSITE" id="PS50853"/>
    </source>
</evidence>
<evidence type="ECO:0000259" key="25">
    <source>
        <dbReference type="PROSITE" id="PS50002"/>
    </source>
</evidence>
<dbReference type="InterPro" id="IPR013098">
    <property type="entry name" value="Ig_I-set"/>
</dbReference>
<evidence type="ECO:0000256" key="3">
    <source>
        <dbReference type="ARBA" id="ARBA00004161"/>
    </source>
</evidence>
<dbReference type="GO" id="GO:0005634">
    <property type="term" value="C:nucleus"/>
    <property type="evidence" value="ECO:0007669"/>
    <property type="project" value="UniProtKB-SubCell"/>
</dbReference>
<dbReference type="SUPFAM" id="SSF50044">
    <property type="entry name" value="SH3-domain"/>
    <property type="match status" value="1"/>
</dbReference>
<feature type="domain" description="Ig-like" evidence="26">
    <location>
        <begin position="159"/>
        <end position="248"/>
    </location>
</feature>
<keyword evidence="14" id="KW-0106">Calcium</keyword>
<dbReference type="InterPro" id="IPR013783">
    <property type="entry name" value="Ig-like_fold"/>
</dbReference>
<feature type="domain" description="Fibronectin type-III" evidence="27">
    <location>
        <begin position="1329"/>
        <end position="1422"/>
    </location>
</feature>
<protein>
    <recommendedName>
        <fullName evidence="6">non-specific serine/threonine protein kinase</fullName>
        <ecNumber evidence="6">2.7.11.1</ecNumber>
    </recommendedName>
</protein>
<reference evidence="28" key="1">
    <citation type="journal article" date="2016" name="Ticks Tick Borne Dis.">
        <title>De novo assembly and annotation of the salivary gland transcriptome of Rhipicephalus appendiculatus male and female ticks during blood feeding.</title>
        <authorList>
            <person name="de Castro M.H."/>
            <person name="de Klerk D."/>
            <person name="Pienaar R."/>
            <person name="Latif A.A."/>
            <person name="Rees D.J."/>
            <person name="Mans B.J."/>
        </authorList>
    </citation>
    <scope>NUCLEOTIDE SEQUENCE</scope>
    <source>
        <tissue evidence="28">Salivary glands</tissue>
    </source>
</reference>
<dbReference type="EC" id="2.7.11.1" evidence="6"/>
<dbReference type="PRINTS" id="PR00014">
    <property type="entry name" value="FNTYPEIII"/>
</dbReference>
<dbReference type="FunFam" id="2.60.40.10:FF:000107">
    <property type="entry name" value="Myosin, light chain kinase a"/>
    <property type="match status" value="2"/>
</dbReference>
<evidence type="ECO:0000256" key="20">
    <source>
        <dbReference type="ARBA" id="ARBA00023319"/>
    </source>
</evidence>
<dbReference type="PROSITE" id="PS50002">
    <property type="entry name" value="SH3"/>
    <property type="match status" value="1"/>
</dbReference>
<dbReference type="SMART" id="SM00408">
    <property type="entry name" value="IGc2"/>
    <property type="match status" value="10"/>
</dbReference>
<comment type="similarity">
    <text evidence="5">Belongs to the protein kinase superfamily. CAMK Ser/Thr protein kinase family.</text>
</comment>
<evidence type="ECO:0000313" key="28">
    <source>
        <dbReference type="EMBL" id="JAP80706.1"/>
    </source>
</evidence>
<evidence type="ECO:0000256" key="4">
    <source>
        <dbReference type="ARBA" id="ARBA00004355"/>
    </source>
</evidence>
<dbReference type="SMART" id="SM00409">
    <property type="entry name" value="IG"/>
    <property type="match status" value="10"/>
</dbReference>
<keyword evidence="8" id="KW-0963">Cytoplasm</keyword>
<keyword evidence="7 23" id="KW-0728">SH3 domain</keyword>
<dbReference type="InterPro" id="IPR007110">
    <property type="entry name" value="Ig-like_dom"/>
</dbReference>
<dbReference type="InterPro" id="IPR001452">
    <property type="entry name" value="SH3_domain"/>
</dbReference>
<evidence type="ECO:0000256" key="23">
    <source>
        <dbReference type="PROSITE-ProRule" id="PRU00192"/>
    </source>
</evidence>
<dbReference type="InterPro" id="IPR036028">
    <property type="entry name" value="SH3-like_dom_sf"/>
</dbReference>
<feature type="domain" description="Ig-like" evidence="26">
    <location>
        <begin position="278"/>
        <end position="375"/>
    </location>
</feature>
<dbReference type="InterPro" id="IPR003961">
    <property type="entry name" value="FN3_dom"/>
</dbReference>
<evidence type="ECO:0000256" key="12">
    <source>
        <dbReference type="ARBA" id="ARBA00022737"/>
    </source>
</evidence>
<evidence type="ECO:0000256" key="7">
    <source>
        <dbReference type="ARBA" id="ARBA00022443"/>
    </source>
</evidence>
<evidence type="ECO:0000256" key="24">
    <source>
        <dbReference type="SAM" id="MobiDB-lite"/>
    </source>
</evidence>
<dbReference type="CDD" id="cd00063">
    <property type="entry name" value="FN3"/>
    <property type="match status" value="5"/>
</dbReference>
<dbReference type="PANTHER" id="PTHR13817:SF151">
    <property type="entry name" value="TITIN"/>
    <property type="match status" value="1"/>
</dbReference>
<feature type="domain" description="SH3" evidence="25">
    <location>
        <begin position="67"/>
        <end position="128"/>
    </location>
</feature>
<keyword evidence="11" id="KW-0479">Metal-binding</keyword>
<evidence type="ECO:0000256" key="8">
    <source>
        <dbReference type="ARBA" id="ARBA00022490"/>
    </source>
</evidence>
<dbReference type="InterPro" id="IPR036116">
    <property type="entry name" value="FN3_sf"/>
</dbReference>
<evidence type="ECO:0000256" key="17">
    <source>
        <dbReference type="ARBA" id="ARBA00023054"/>
    </source>
</evidence>
<keyword evidence="15" id="KW-0460">Magnesium</keyword>
<evidence type="ECO:0000256" key="5">
    <source>
        <dbReference type="ARBA" id="ARBA00006692"/>
    </source>
</evidence>
<dbReference type="GO" id="GO:0031672">
    <property type="term" value="C:A band"/>
    <property type="evidence" value="ECO:0007669"/>
    <property type="project" value="UniProtKB-SubCell"/>
</dbReference>
<feature type="domain" description="Fibronectin type-III" evidence="27">
    <location>
        <begin position="937"/>
        <end position="1032"/>
    </location>
</feature>
<dbReference type="PROSITE" id="PS50835">
    <property type="entry name" value="IG_LIKE"/>
    <property type="match status" value="9"/>
</dbReference>
<evidence type="ECO:0000256" key="22">
    <source>
        <dbReference type="ARBA" id="ARBA00048679"/>
    </source>
</evidence>
<keyword evidence="13" id="KW-0418">Kinase</keyword>
<feature type="region of interest" description="Disordered" evidence="24">
    <location>
        <begin position="1633"/>
        <end position="1664"/>
    </location>
</feature>
<comment type="cofactor">
    <cofactor evidence="1">
        <name>Mg(2+)</name>
        <dbReference type="ChEBI" id="CHEBI:18420"/>
    </cofactor>
</comment>
<feature type="domain" description="Ig-like" evidence="26">
    <location>
        <begin position="661"/>
        <end position="746"/>
    </location>
</feature>
<keyword evidence="20" id="KW-0393">Immunoglobulin domain</keyword>
<feature type="compositionally biased region" description="Basic and acidic residues" evidence="24">
    <location>
        <begin position="31"/>
        <end position="42"/>
    </location>
</feature>
<dbReference type="FunFam" id="2.60.40.10:FF:000160">
    <property type="entry name" value="Titin a"/>
    <property type="match status" value="1"/>
</dbReference>
<keyword evidence="18" id="KW-1015">Disulfide bond</keyword>
<dbReference type="FunFam" id="2.60.40.10:FF:000425">
    <property type="entry name" value="Myosin light chain kinase"/>
    <property type="match status" value="1"/>
</dbReference>
<comment type="catalytic activity">
    <reaction evidence="21">
        <text>L-threonyl-[protein] + ATP = O-phospho-L-threonyl-[protein] + ADP + H(+)</text>
        <dbReference type="Rhea" id="RHEA:46608"/>
        <dbReference type="Rhea" id="RHEA-COMP:11060"/>
        <dbReference type="Rhea" id="RHEA-COMP:11605"/>
        <dbReference type="ChEBI" id="CHEBI:15378"/>
        <dbReference type="ChEBI" id="CHEBI:30013"/>
        <dbReference type="ChEBI" id="CHEBI:30616"/>
        <dbReference type="ChEBI" id="CHEBI:61977"/>
        <dbReference type="ChEBI" id="CHEBI:456216"/>
        <dbReference type="EC" id="2.7.11.1"/>
    </reaction>
</comment>
<evidence type="ECO:0000256" key="19">
    <source>
        <dbReference type="ARBA" id="ARBA00023242"/>
    </source>
</evidence>
<comment type="catalytic activity">
    <reaction evidence="22">
        <text>L-seryl-[protein] + ATP = O-phospho-L-seryl-[protein] + ADP + H(+)</text>
        <dbReference type="Rhea" id="RHEA:17989"/>
        <dbReference type="Rhea" id="RHEA-COMP:9863"/>
        <dbReference type="Rhea" id="RHEA-COMP:11604"/>
        <dbReference type="ChEBI" id="CHEBI:15378"/>
        <dbReference type="ChEBI" id="CHEBI:29999"/>
        <dbReference type="ChEBI" id="CHEBI:30616"/>
        <dbReference type="ChEBI" id="CHEBI:83421"/>
        <dbReference type="ChEBI" id="CHEBI:456216"/>
        <dbReference type="EC" id="2.7.11.1"/>
    </reaction>
</comment>
<name>A0A131YRH0_RHIAP</name>
<dbReference type="FunFam" id="2.60.40.10:FF:000345">
    <property type="entry name" value="Muscle M-line assembly protein unc-89"/>
    <property type="match status" value="1"/>
</dbReference>
<evidence type="ECO:0000256" key="1">
    <source>
        <dbReference type="ARBA" id="ARBA00001946"/>
    </source>
</evidence>
<organism evidence="28">
    <name type="scientific">Rhipicephalus appendiculatus</name>
    <name type="common">Brown ear tick</name>
    <dbReference type="NCBI Taxonomy" id="34631"/>
    <lineage>
        <taxon>Eukaryota</taxon>
        <taxon>Metazoa</taxon>
        <taxon>Ecdysozoa</taxon>
        <taxon>Arthropoda</taxon>
        <taxon>Chelicerata</taxon>
        <taxon>Arachnida</taxon>
        <taxon>Acari</taxon>
        <taxon>Parasitiformes</taxon>
        <taxon>Ixodida</taxon>
        <taxon>Ixodoidea</taxon>
        <taxon>Ixodidae</taxon>
        <taxon>Rhipicephalinae</taxon>
        <taxon>Rhipicephalus</taxon>
        <taxon>Rhipicephalus</taxon>
    </lineage>
</organism>
<dbReference type="Gene3D" id="2.30.30.40">
    <property type="entry name" value="SH3 Domains"/>
    <property type="match status" value="1"/>
</dbReference>
<feature type="domain" description="Fibronectin type-III" evidence="27">
    <location>
        <begin position="1536"/>
        <end position="1633"/>
    </location>
</feature>
<feature type="domain" description="Ig-like" evidence="26">
    <location>
        <begin position="387"/>
        <end position="476"/>
    </location>
</feature>
<dbReference type="GO" id="GO:0040017">
    <property type="term" value="P:positive regulation of locomotion"/>
    <property type="evidence" value="ECO:0007669"/>
    <property type="project" value="UniProtKB-ARBA"/>
</dbReference>
<dbReference type="InterPro" id="IPR003599">
    <property type="entry name" value="Ig_sub"/>
</dbReference>
<evidence type="ECO:0000256" key="13">
    <source>
        <dbReference type="ARBA" id="ARBA00022777"/>
    </source>
</evidence>
<comment type="subcellular location">
    <subcellularLocation>
        <location evidence="3">Cytoplasm</location>
        <location evidence="3">Myofibril</location>
        <location evidence="3">Sarcomere</location>
        <location evidence="3">A band</location>
    </subcellularLocation>
    <subcellularLocation>
        <location evidence="4">Cytoplasm</location>
        <location evidence="4">Myofibril</location>
        <location evidence="4">Sarcomere</location>
        <location evidence="4">I band</location>
    </subcellularLocation>
    <subcellularLocation>
        <location evidence="2">Nucleus</location>
    </subcellularLocation>
</comment>
<dbReference type="GO" id="GO:0045989">
    <property type="term" value="P:positive regulation of striated muscle contraction"/>
    <property type="evidence" value="ECO:0007669"/>
    <property type="project" value="UniProtKB-ARBA"/>
</dbReference>
<evidence type="ECO:0000256" key="15">
    <source>
        <dbReference type="ARBA" id="ARBA00022842"/>
    </source>
</evidence>
<keyword evidence="16" id="KW-0112">Calmodulin-binding</keyword>
<feature type="region of interest" description="Disordered" evidence="24">
    <location>
        <begin position="21"/>
        <end position="42"/>
    </location>
</feature>
<dbReference type="FunFam" id="2.60.40.10:FF:000050">
    <property type="entry name" value="Titin isoform B"/>
    <property type="match status" value="3"/>
</dbReference>
<evidence type="ECO:0000259" key="26">
    <source>
        <dbReference type="PROSITE" id="PS50835"/>
    </source>
</evidence>
<dbReference type="SMART" id="SM00060">
    <property type="entry name" value="FN3"/>
    <property type="match status" value="6"/>
</dbReference>
<proteinExistence type="inferred from homology"/>
<evidence type="ECO:0000256" key="16">
    <source>
        <dbReference type="ARBA" id="ARBA00022860"/>
    </source>
</evidence>
<dbReference type="Gene3D" id="2.60.40.10">
    <property type="entry name" value="Immunoglobulins"/>
    <property type="match status" value="15"/>
</dbReference>
<dbReference type="SUPFAM" id="SSF49265">
    <property type="entry name" value="Fibronectin type III"/>
    <property type="match status" value="3"/>
</dbReference>
<dbReference type="GO" id="GO:0009653">
    <property type="term" value="P:anatomical structure morphogenesis"/>
    <property type="evidence" value="ECO:0007669"/>
    <property type="project" value="UniProtKB-ARBA"/>
</dbReference>
<feature type="compositionally biased region" description="Basic and acidic residues" evidence="24">
    <location>
        <begin position="1643"/>
        <end position="1653"/>
    </location>
</feature>
<dbReference type="InterPro" id="IPR050964">
    <property type="entry name" value="Striated_Muscle_Regulatory"/>
</dbReference>
<dbReference type="GO" id="GO:0060298">
    <property type="term" value="P:positive regulation of sarcomere organization"/>
    <property type="evidence" value="ECO:0007669"/>
    <property type="project" value="UniProtKB-ARBA"/>
</dbReference>
<evidence type="ECO:0000256" key="11">
    <source>
        <dbReference type="ARBA" id="ARBA00022723"/>
    </source>
</evidence>
<dbReference type="Pfam" id="PF00041">
    <property type="entry name" value="fn3"/>
    <property type="match status" value="5"/>
</dbReference>
<accession>A0A131YRH0</accession>
<keyword evidence="9" id="KW-0723">Serine/threonine-protein kinase</keyword>
<dbReference type="EMBL" id="GEDV01007851">
    <property type="protein sequence ID" value="JAP80706.1"/>
    <property type="molecule type" value="Transcribed_RNA"/>
</dbReference>
<dbReference type="FunFam" id="2.60.40.10:FF:000031">
    <property type="entry name" value="Myosin-binding protein C, slow type"/>
    <property type="match status" value="2"/>
</dbReference>
<feature type="domain" description="Ig-like" evidence="26">
    <location>
        <begin position="753"/>
        <end position="844"/>
    </location>
</feature>
<dbReference type="FunFam" id="2.60.40.10:FF:000003">
    <property type="entry name" value="Titin isoform E"/>
    <property type="match status" value="1"/>
</dbReference>
<dbReference type="PROSITE" id="PS50853">
    <property type="entry name" value="FN3"/>
    <property type="match status" value="5"/>
</dbReference>
<feature type="domain" description="Fibronectin type-III" evidence="27">
    <location>
        <begin position="1428"/>
        <end position="1529"/>
    </location>
</feature>
<dbReference type="GO" id="GO:0031674">
    <property type="term" value="C:I band"/>
    <property type="evidence" value="ECO:0007669"/>
    <property type="project" value="UniProtKB-SubCell"/>
</dbReference>
<feature type="domain" description="Ig-like" evidence="26">
    <location>
        <begin position="1036"/>
        <end position="1125"/>
    </location>
</feature>
<dbReference type="SUPFAM" id="SSF48726">
    <property type="entry name" value="Immunoglobulin"/>
    <property type="match status" value="10"/>
</dbReference>
<dbReference type="GO" id="GO:0046872">
    <property type="term" value="F:metal ion binding"/>
    <property type="evidence" value="ECO:0007669"/>
    <property type="project" value="UniProtKB-KW"/>
</dbReference>
<keyword evidence="19" id="KW-0539">Nucleus</keyword>
<dbReference type="InterPro" id="IPR036179">
    <property type="entry name" value="Ig-like_dom_sf"/>
</dbReference>
<dbReference type="GO" id="GO:0005516">
    <property type="term" value="F:calmodulin binding"/>
    <property type="evidence" value="ECO:0007669"/>
    <property type="project" value="UniProtKB-KW"/>
</dbReference>
<evidence type="ECO:0000256" key="6">
    <source>
        <dbReference type="ARBA" id="ARBA00012513"/>
    </source>
</evidence>
<evidence type="ECO:0000256" key="9">
    <source>
        <dbReference type="ARBA" id="ARBA00022527"/>
    </source>
</evidence>
<keyword evidence="12" id="KW-0677">Repeat</keyword>
<evidence type="ECO:0000256" key="21">
    <source>
        <dbReference type="ARBA" id="ARBA00047899"/>
    </source>
</evidence>
<feature type="domain" description="Fibronectin type-III" evidence="27">
    <location>
        <begin position="1227"/>
        <end position="1324"/>
    </location>
</feature>
<sequence>MFELKVPRKLSAADTDFSLKVEGEDQATPEDTVHLDLASKEEQRTVTEASDEVKIVLQEPQGDEEDIEIIEYVAITTYITEEEDGLDLEEGEHVVLVERKTEERWLVRKTITKEKGIVPKSILEDVASYNRLLDQVLEEKIGKLPVFGKLPPGEKMTAPKFLEKPKPTEVEKGQPATFQCKVQGNPRPYVTWFKQTKIIKSTTEFEIYYDEENVSTLVINEVFPEDAGTYTVVAKNPAGFASCSADLTVQEFISEQTISRRTVSRSSSLLDVLVEGIPPIFSAPLRPHLRVDEGSTLTLVIKVTGTPEPEVTLKMNDKPLKEKDDKRFSVTKTKEDHNFINVTFVLKDVKPGDAGTYEVTAENSEGTVTNHIEVEVIEKPKEEQEPPKFTQTFSDTVVTEEETVKLIVKYTGKPNPTVTWYRDDKPIRKDSTKIIIQEDESTSTLEIPKSDVTDTAKYTCTASNPAGKVTHAARVTVQEPNLTFVEKLQDVEVKENHVAMFVTKTNRPVDHVTWCKDGEPIKLDEPQDKYQAISEGPYQKLVIKNSSIRDEGEYTCVLGDEETSADLVVIELPPEITTFLTDQTVAKDDTAQFFIELTKGDALVRWFKDGKELQFSDRVRLKIDGKRQVLVIKNSVLQDAGRYTCKVGDQSCSARLTVEPPSVEFTARLPEKTTVPQDTDAVFEVALSQADVDVVWMKNGKPIPMDQRFKFIKEEKVRRLVVPCVDKDDTAEYTCVAGNVKTSTILHVEDADAEFTLRLHDVIVRESDTVTLLVEVSRETLEVRWMKDGDLIQPSEKVVVTTEGKSRKLIIRESSMDDQGVYSCVLKDKKCSSSVLVHAPPKITTDKQTFSSRKGTTLKLPIPYSGIPQPTATWKLNGQPLEPVKNKIIQEISPQEATLTIKDLQPTDTGTVTLTLKNSCGECSKPFNVTCIEKPSAPGVPEPSDISSTGSLMLSWKPPQSDGGSKITNYIVEYHDRNTLRWTLYSDTVQDTFTKVEGLSPDEEYMFRVTAENEAGKGDPSQGTKYIRIQPKAGEPPVILEHLMDKTVGVKKPAELTCRIAGNPTPAVKWLKNGKDLVMISNFSAEFKDQKATLRIKEASTKSGGKYTCKATNPHGSTETTCTLSVQDPPRAEFDEKLRTVRINKQEEFKVPCTIHGFPKPTVTWLRDGAPIQSTKHTLITDKDDTSTITIHSTEGSDSGVYTLELKNPAGSISYDFRLRVLDKPGPPEPPIEFLETAGDHITLSWQPPLDDGGSPLTKYIVEHCETTRTVFIEVGTTQPDTTTLRDPDVTEASEYLYRISAANEYGISVPLTSEPVVARCPYDKPSAPEGPLKTAKMTDTSLVLTWQEPLSDGGRPIIDYTIEKREATKKAWIKVGTTESLSMEVSNLKSDNAYMFRVTCRNEIGTSPPLSSDEPITVHAQIQPPDAPSAPLHISDVTNKTATLTWSPPAFDGGSPIIAYIVEHLSEDEATGDTPKWVTVANVDGGTTTHRVASLSDKTRHRFRVRAENVAGTGPPLEDSGEWQALPAAADRPTPPTAPLEILVTGPNSMDVSWGRPEWDGGSPLLGYTAALRDTSRTMWMEVGQVDSETLRLHIKDLEEGAQYHVRILARNDVGFSDPLESEEPITILRPPGFQDQAAASPEKKPKAKPDEPSEDSCTTQTTSSWIREANVEPLLHSYTKHVLVSRNEYFFRLWHYADTLFK</sequence>
<feature type="domain" description="Ig-like" evidence="26">
    <location>
        <begin position="1130"/>
        <end position="1220"/>
    </location>
</feature>
<keyword evidence="17" id="KW-0175">Coiled coil</keyword>
<evidence type="ECO:0000256" key="14">
    <source>
        <dbReference type="ARBA" id="ARBA00022837"/>
    </source>
</evidence>
<dbReference type="GO" id="GO:0030154">
    <property type="term" value="P:cell differentiation"/>
    <property type="evidence" value="ECO:0007669"/>
    <property type="project" value="UniProtKB-ARBA"/>
</dbReference>
<dbReference type="InterPro" id="IPR003598">
    <property type="entry name" value="Ig_sub2"/>
</dbReference>
<evidence type="ECO:0000256" key="18">
    <source>
        <dbReference type="ARBA" id="ARBA00023157"/>
    </source>
</evidence>
<dbReference type="GO" id="GO:0003779">
    <property type="term" value="F:actin binding"/>
    <property type="evidence" value="ECO:0007669"/>
    <property type="project" value="UniProtKB-ARBA"/>
</dbReference>
<dbReference type="PANTHER" id="PTHR13817">
    <property type="entry name" value="TITIN"/>
    <property type="match status" value="1"/>
</dbReference>
<dbReference type="GO" id="GO:0004674">
    <property type="term" value="F:protein serine/threonine kinase activity"/>
    <property type="evidence" value="ECO:0007669"/>
    <property type="project" value="UniProtKB-KW"/>
</dbReference>
<evidence type="ECO:0000256" key="10">
    <source>
        <dbReference type="ARBA" id="ARBA00022679"/>
    </source>
</evidence>
<dbReference type="Pfam" id="PF07679">
    <property type="entry name" value="I-set"/>
    <property type="match status" value="10"/>
</dbReference>
<feature type="domain" description="Ig-like" evidence="26">
    <location>
        <begin position="574"/>
        <end position="657"/>
    </location>
</feature>
<evidence type="ECO:0000256" key="2">
    <source>
        <dbReference type="ARBA" id="ARBA00004123"/>
    </source>
</evidence>
<dbReference type="SMART" id="SM00326">
    <property type="entry name" value="SH3"/>
    <property type="match status" value="1"/>
</dbReference>
<feature type="domain" description="Ig-like" evidence="26">
    <location>
        <begin position="480"/>
        <end position="568"/>
    </location>
</feature>
<keyword evidence="10" id="KW-0808">Transferase</keyword>